<dbReference type="CDD" id="cd02440">
    <property type="entry name" value="AdoMet_MTases"/>
    <property type="match status" value="1"/>
</dbReference>
<keyword evidence="3" id="KW-0489">Methyltransferase</keyword>
<feature type="domain" description="Methyltransferase type 11" evidence="2">
    <location>
        <begin position="29"/>
        <end position="126"/>
    </location>
</feature>
<protein>
    <submittedName>
        <fullName evidence="3">Methyltransferase domain-containing protein</fullName>
    </submittedName>
</protein>
<evidence type="ECO:0000256" key="1">
    <source>
        <dbReference type="ARBA" id="ARBA00022679"/>
    </source>
</evidence>
<sequence>MRDLANLAQERQTEHHIATIRLEPGQHLLDIGCGTGGPAIALARGSGGSVTGITVSHSQVTQAAERARAAGMSDRVDFRYGDVNSLEFADESFDAAMAIDSFAHLLDQRRAFGEVSRVLRPGARFMLSQFTQRGAAPRELIASFTEIWCTPPPLQFTDAVSLPLATGFEVLRIEDMTQNCVMTSEVMSVQFVDNYDRIAQRYGTDAVAAMTKEIPRFRQYTHDHLSYHLFLLRKPR</sequence>
<dbReference type="PANTHER" id="PTHR44068">
    <property type="entry name" value="ZGC:194242"/>
    <property type="match status" value="1"/>
</dbReference>
<name>A0A6G9Z4Z8_9NOCA</name>
<organism evidence="3 4">
    <name type="scientific">Nocardia terpenica</name>
    <dbReference type="NCBI Taxonomy" id="455432"/>
    <lineage>
        <taxon>Bacteria</taxon>
        <taxon>Bacillati</taxon>
        <taxon>Actinomycetota</taxon>
        <taxon>Actinomycetes</taxon>
        <taxon>Mycobacteriales</taxon>
        <taxon>Nocardiaceae</taxon>
        <taxon>Nocardia</taxon>
    </lineage>
</organism>
<dbReference type="InterPro" id="IPR013216">
    <property type="entry name" value="Methyltransf_11"/>
</dbReference>
<dbReference type="EMBL" id="CP046173">
    <property type="protein sequence ID" value="QIS20427.1"/>
    <property type="molecule type" value="Genomic_DNA"/>
</dbReference>
<dbReference type="AlphaFoldDB" id="A0A6G9Z4Z8"/>
<evidence type="ECO:0000313" key="3">
    <source>
        <dbReference type="EMBL" id="QIS20427.1"/>
    </source>
</evidence>
<dbReference type="GO" id="GO:0032259">
    <property type="term" value="P:methylation"/>
    <property type="evidence" value="ECO:0007669"/>
    <property type="project" value="UniProtKB-KW"/>
</dbReference>
<dbReference type="InterPro" id="IPR029063">
    <property type="entry name" value="SAM-dependent_MTases_sf"/>
</dbReference>
<dbReference type="InterPro" id="IPR050447">
    <property type="entry name" value="Erg6_SMT_methyltransf"/>
</dbReference>
<accession>A0A6G9Z4Z8</accession>
<evidence type="ECO:0000259" key="2">
    <source>
        <dbReference type="Pfam" id="PF08241"/>
    </source>
</evidence>
<evidence type="ECO:0000313" key="4">
    <source>
        <dbReference type="Proteomes" id="UP000500953"/>
    </source>
</evidence>
<dbReference type="PANTHER" id="PTHR44068:SF11">
    <property type="entry name" value="GERANYL DIPHOSPHATE 2-C-METHYLTRANSFERASE"/>
    <property type="match status" value="1"/>
</dbReference>
<keyword evidence="1 3" id="KW-0808">Transferase</keyword>
<dbReference type="Proteomes" id="UP000500953">
    <property type="component" value="Chromosome"/>
</dbReference>
<proteinExistence type="predicted"/>
<dbReference type="SUPFAM" id="SSF53335">
    <property type="entry name" value="S-adenosyl-L-methionine-dependent methyltransferases"/>
    <property type="match status" value="1"/>
</dbReference>
<reference evidence="3 4" key="1">
    <citation type="journal article" date="2019" name="ACS Chem. Biol.">
        <title>Identification and Mobilization of a Cryptic Antibiotic Biosynthesis Gene Locus from a Human-Pathogenic Nocardia Isolate.</title>
        <authorList>
            <person name="Herisse M."/>
            <person name="Ishida K."/>
            <person name="Porter J.L."/>
            <person name="Howden B."/>
            <person name="Hertweck C."/>
            <person name="Stinear T.P."/>
            <person name="Pidot S.J."/>
        </authorList>
    </citation>
    <scope>NUCLEOTIDE SEQUENCE [LARGE SCALE GENOMIC DNA]</scope>
    <source>
        <strain evidence="3 4">AUSMDU00012715</strain>
    </source>
</reference>
<dbReference type="Gene3D" id="3.40.50.150">
    <property type="entry name" value="Vaccinia Virus protein VP39"/>
    <property type="match status" value="1"/>
</dbReference>
<dbReference type="Pfam" id="PF08241">
    <property type="entry name" value="Methyltransf_11"/>
    <property type="match status" value="1"/>
</dbReference>
<gene>
    <name evidence="3" type="ORF">F6W96_21140</name>
</gene>
<dbReference type="GO" id="GO:0008757">
    <property type="term" value="F:S-adenosylmethionine-dependent methyltransferase activity"/>
    <property type="evidence" value="ECO:0007669"/>
    <property type="project" value="InterPro"/>
</dbReference>